<dbReference type="AlphaFoldDB" id="A0A4P6MZY1"/>
<dbReference type="OrthoDB" id="4919705at2"/>
<organism evidence="1 2">
    <name type="scientific">Janibacter limosus</name>
    <dbReference type="NCBI Taxonomy" id="53458"/>
    <lineage>
        <taxon>Bacteria</taxon>
        <taxon>Bacillati</taxon>
        <taxon>Actinomycetota</taxon>
        <taxon>Actinomycetes</taxon>
        <taxon>Micrococcales</taxon>
        <taxon>Intrasporangiaceae</taxon>
        <taxon>Janibacter</taxon>
    </lineage>
</organism>
<protein>
    <submittedName>
        <fullName evidence="1">Uncharacterized protein</fullName>
    </submittedName>
</protein>
<sequence length="270" mass="29286">MRSRIGNNTDESNEVLLAAVAIVGTFDAIERRIVMPPHERSEIARIDAALGADIWVSHTLAASARTSMATMAHLAHLLGAVGEPRASVVATLSRAALVSTGRVIYVLGPLDADERVEHARQVSRQQARSYLAMVKSARDFTELEGLQAERVPDDADDPFTEEIDRLGKGGPGDGAMLKSTARTMAEALARDSANGTDDPQIQKQLQEHIEWMWNVWSGMAHGYAWPDLIPGEKSSDQHIVPGHWVGDFYQLASFTQLALTQLGDATLAAP</sequence>
<dbReference type="EMBL" id="CP036164">
    <property type="protein sequence ID" value="QBF47640.1"/>
    <property type="molecule type" value="Genomic_DNA"/>
</dbReference>
<keyword evidence="2" id="KW-1185">Reference proteome</keyword>
<evidence type="ECO:0000313" key="1">
    <source>
        <dbReference type="EMBL" id="QBF47640.1"/>
    </source>
</evidence>
<reference evidence="1 2" key="1">
    <citation type="submission" date="2019-02" db="EMBL/GenBank/DDBJ databases">
        <title>Genomic data mining of an Antarctic deep-sea actinobacterium, Janibacterlimosus P3-3-X1.</title>
        <authorList>
            <person name="Liao L."/>
            <person name="Chen B."/>
        </authorList>
    </citation>
    <scope>NUCLEOTIDE SEQUENCE [LARGE SCALE GENOMIC DNA]</scope>
    <source>
        <strain evidence="1 2">P3-3-X1</strain>
    </source>
</reference>
<dbReference type="Proteomes" id="UP000290408">
    <property type="component" value="Chromosome"/>
</dbReference>
<dbReference type="RefSeq" id="WP_130630824.1">
    <property type="nucleotide sequence ID" value="NZ_CP036164.1"/>
</dbReference>
<dbReference type="KEGG" id="jli:EXU32_16130"/>
<name>A0A4P6MZY1_9MICO</name>
<evidence type="ECO:0000313" key="2">
    <source>
        <dbReference type="Proteomes" id="UP000290408"/>
    </source>
</evidence>
<proteinExistence type="predicted"/>
<gene>
    <name evidence="1" type="ORF">EXU32_16130</name>
</gene>
<accession>A0A4P6MZY1</accession>